<dbReference type="Pfam" id="PF14491">
    <property type="entry name" value="DUF4435"/>
    <property type="match status" value="1"/>
</dbReference>
<dbReference type="EMBL" id="LRDB01000051">
    <property type="protein sequence ID" value="KYG72436.1"/>
    <property type="molecule type" value="Genomic_DNA"/>
</dbReference>
<dbReference type="RefSeq" id="WP_068418926.1">
    <property type="nucleotide sequence ID" value="NZ_LRDB01000051.1"/>
</dbReference>
<proteinExistence type="predicted"/>
<gene>
    <name evidence="2" type="ORF">AWN68_11795</name>
</gene>
<comment type="caution">
    <text evidence="2">The sequence shown here is derived from an EMBL/GenBank/DDBJ whole genome shotgun (WGS) entry which is preliminary data.</text>
</comment>
<organism evidence="2 3">
    <name type="scientific">Roseivirga echinicomitans</name>
    <dbReference type="NCBI Taxonomy" id="296218"/>
    <lineage>
        <taxon>Bacteria</taxon>
        <taxon>Pseudomonadati</taxon>
        <taxon>Bacteroidota</taxon>
        <taxon>Cytophagia</taxon>
        <taxon>Cytophagales</taxon>
        <taxon>Roseivirgaceae</taxon>
        <taxon>Roseivirga</taxon>
    </lineage>
</organism>
<dbReference type="Proteomes" id="UP000075615">
    <property type="component" value="Unassembled WGS sequence"/>
</dbReference>
<keyword evidence="3" id="KW-1185">Reference proteome</keyword>
<sequence>MLEFKKSILPNLGVFFRYKNTVDVFVEDSYDDEFYKVIINRVFEKTGHKINKLISLGGKINVIEACKADQHKREVKRVYIVDGDLDLINDTNENGIDYLFVLNRYCIENYLIQEEPLIEIIHDNILIEKEKISKILGFENWLKGISDDLVELFIHYALCKKHVPTHPTISLGVGTLCYQKSKITVLDSTQCHNRIEAIKSKLLEVISEEDYNELVYDLRQKWPPSVENVLKIVSAKDYLLPLTEFRLQKFKSVKKFTLRRDSLRIRLAKLIDISDLQQIKAIIK</sequence>
<name>A0A150X183_9BACT</name>
<evidence type="ECO:0000313" key="2">
    <source>
        <dbReference type="EMBL" id="KYG72436.1"/>
    </source>
</evidence>
<evidence type="ECO:0000259" key="1">
    <source>
        <dbReference type="Pfam" id="PF14491"/>
    </source>
</evidence>
<reference evidence="2 3" key="1">
    <citation type="submission" date="2016-01" db="EMBL/GenBank/DDBJ databases">
        <title>Genome sequencing of Roseivirga echinicomitans KMM 6058.</title>
        <authorList>
            <person name="Selvaratnam C."/>
            <person name="Thevarajoo S."/>
            <person name="Goh K.M."/>
            <person name="Ee R."/>
            <person name="Chan K.-G."/>
            <person name="Chong C.S."/>
        </authorList>
    </citation>
    <scope>NUCLEOTIDE SEQUENCE [LARGE SCALE GENOMIC DNA]</scope>
    <source>
        <strain evidence="2 3">KMM 6058</strain>
    </source>
</reference>
<dbReference type="InterPro" id="IPR029492">
    <property type="entry name" value="DUF4435"/>
</dbReference>
<dbReference type="AlphaFoldDB" id="A0A150X183"/>
<dbReference type="OrthoDB" id="8448914at2"/>
<dbReference type="STRING" id="296218.AWN68_11795"/>
<feature type="domain" description="DUF4435" evidence="1">
    <location>
        <begin position="21"/>
        <end position="255"/>
    </location>
</feature>
<evidence type="ECO:0000313" key="3">
    <source>
        <dbReference type="Proteomes" id="UP000075615"/>
    </source>
</evidence>
<protein>
    <recommendedName>
        <fullName evidence="1">DUF4435 domain-containing protein</fullName>
    </recommendedName>
</protein>
<accession>A0A150X183</accession>